<keyword evidence="1" id="KW-1133">Transmembrane helix</keyword>
<organism evidence="3 4">
    <name type="scientific">Sphingobacterium mizutaii</name>
    <dbReference type="NCBI Taxonomy" id="1010"/>
    <lineage>
        <taxon>Bacteria</taxon>
        <taxon>Pseudomonadati</taxon>
        <taxon>Bacteroidota</taxon>
        <taxon>Sphingobacteriia</taxon>
        <taxon>Sphingobacteriales</taxon>
        <taxon>Sphingobacteriaceae</taxon>
        <taxon>Sphingobacterium</taxon>
    </lineage>
</organism>
<protein>
    <submittedName>
        <fullName evidence="3">Predicted membrane protein</fullName>
    </submittedName>
</protein>
<feature type="transmembrane region" description="Helical" evidence="1">
    <location>
        <begin position="288"/>
        <end position="307"/>
    </location>
</feature>
<feature type="transmembrane region" description="Helical" evidence="1">
    <location>
        <begin position="101"/>
        <end position="121"/>
    </location>
</feature>
<feature type="transmembrane region" description="Helical" evidence="1">
    <location>
        <begin position="261"/>
        <end position="282"/>
    </location>
</feature>
<feature type="transmembrane region" description="Helical" evidence="1">
    <location>
        <begin position="44"/>
        <end position="66"/>
    </location>
</feature>
<accession>A0AAJ4XE21</accession>
<feature type="transmembrane region" description="Helical" evidence="1">
    <location>
        <begin position="234"/>
        <end position="254"/>
    </location>
</feature>
<keyword evidence="1" id="KW-0472">Membrane</keyword>
<feature type="transmembrane region" description="Helical" evidence="1">
    <location>
        <begin position="127"/>
        <end position="144"/>
    </location>
</feature>
<dbReference type="RefSeq" id="WP_093101483.1">
    <property type="nucleotide sequence ID" value="NZ_FNGK01000014.1"/>
</dbReference>
<dbReference type="AlphaFoldDB" id="A0AAJ4XE21"/>
<evidence type="ECO:0000313" key="3">
    <source>
        <dbReference type="EMBL" id="SNV58719.1"/>
    </source>
</evidence>
<feature type="domain" description="DUF2157" evidence="2">
    <location>
        <begin position="18"/>
        <end position="151"/>
    </location>
</feature>
<feature type="transmembrane region" description="Helical" evidence="1">
    <location>
        <begin position="175"/>
        <end position="196"/>
    </location>
</feature>
<sequence length="316" mass="36548">MKDLERKDLELLSVHSDIKENELQQSLEEYIYPKQDAWARFTQTVLLALGVGFMAAGIVFFFAYNWEDLDKFIKLGIVQGLVIITTSLSLTLKTNKLFKDIILTAASLLVGVMFAVFGQVYQTGANAYDFFLAWTIFISLWVWVSKFPPLWLMYLGLVNLSIYLYYEQVAKYWDFIYLSSGLFVLNAAFLLVCIWINEQKKGEIPAYFNNILGLTAAVWSIYSNIYWIMENRYYDMPVILGATLLFYGLGLLYGNKKNNPFYMGLIPFSCIIIFASVLLKIYDGMQMYLLISIYLIVTVSLVIWNLIKMQRRNHGK</sequence>
<evidence type="ECO:0000256" key="1">
    <source>
        <dbReference type="SAM" id="Phobius"/>
    </source>
</evidence>
<keyword evidence="1" id="KW-0812">Transmembrane</keyword>
<evidence type="ECO:0000313" key="4">
    <source>
        <dbReference type="Proteomes" id="UP000215355"/>
    </source>
</evidence>
<name>A0AAJ4XE21_9SPHI</name>
<dbReference type="KEGG" id="smiz:4412673_03448"/>
<feature type="transmembrane region" description="Helical" evidence="1">
    <location>
        <begin position="208"/>
        <end position="228"/>
    </location>
</feature>
<dbReference type="Proteomes" id="UP000215355">
    <property type="component" value="Chromosome 1"/>
</dbReference>
<dbReference type="InterPro" id="IPR018677">
    <property type="entry name" value="DUF2157"/>
</dbReference>
<evidence type="ECO:0000259" key="2">
    <source>
        <dbReference type="Pfam" id="PF09925"/>
    </source>
</evidence>
<proteinExistence type="predicted"/>
<dbReference type="Pfam" id="PF09925">
    <property type="entry name" value="DUF2157"/>
    <property type="match status" value="1"/>
</dbReference>
<gene>
    <name evidence="3" type="ORF">SAMEA4412673_03448</name>
</gene>
<reference evidence="3 4" key="1">
    <citation type="submission" date="2017-06" db="EMBL/GenBank/DDBJ databases">
        <authorList>
            <consortium name="Pathogen Informatics"/>
        </authorList>
    </citation>
    <scope>NUCLEOTIDE SEQUENCE [LARGE SCALE GENOMIC DNA]</scope>
    <source>
        <strain evidence="3 4">NCTC12149</strain>
    </source>
</reference>
<dbReference type="EMBL" id="LT906468">
    <property type="protein sequence ID" value="SNV58719.1"/>
    <property type="molecule type" value="Genomic_DNA"/>
</dbReference>